<dbReference type="SUPFAM" id="SSF52540">
    <property type="entry name" value="P-loop containing nucleoside triphosphate hydrolases"/>
    <property type="match status" value="1"/>
</dbReference>
<accession>A0A1H7NZ56</accession>
<dbReference type="GO" id="GO:0016301">
    <property type="term" value="F:kinase activity"/>
    <property type="evidence" value="ECO:0007669"/>
    <property type="project" value="UniProtKB-KW"/>
</dbReference>
<dbReference type="Gene3D" id="3.40.50.300">
    <property type="entry name" value="P-loop containing nucleotide triphosphate hydrolases"/>
    <property type="match status" value="1"/>
</dbReference>
<keyword evidence="1" id="KW-0418">Kinase</keyword>
<dbReference type="EMBL" id="FOAZ01000007">
    <property type="protein sequence ID" value="SEL28676.1"/>
    <property type="molecule type" value="Genomic_DNA"/>
</dbReference>
<dbReference type="Proteomes" id="UP000183015">
    <property type="component" value="Unassembled WGS sequence"/>
</dbReference>
<evidence type="ECO:0000313" key="2">
    <source>
        <dbReference type="Proteomes" id="UP000183015"/>
    </source>
</evidence>
<reference evidence="2" key="1">
    <citation type="submission" date="2016-10" db="EMBL/GenBank/DDBJ databases">
        <authorList>
            <person name="Varghese N."/>
        </authorList>
    </citation>
    <scope>NUCLEOTIDE SEQUENCE [LARGE SCALE GENOMIC DNA]</scope>
    <source>
        <strain evidence="2">DSM 45096 / BCRC 16803 / CGMCC 4.1857 / CIP 109030 / JCM 12277 / KCTC 19219 / NBRC 100920 / 33214</strain>
    </source>
</reference>
<dbReference type="eggNOG" id="COG0645">
    <property type="taxonomic scope" value="Bacteria"/>
</dbReference>
<name>A0A1H7NZ56_STRJI</name>
<organism evidence="1 2">
    <name type="scientific">Streptacidiphilus jiangxiensis</name>
    <dbReference type="NCBI Taxonomy" id="235985"/>
    <lineage>
        <taxon>Bacteria</taxon>
        <taxon>Bacillati</taxon>
        <taxon>Actinomycetota</taxon>
        <taxon>Actinomycetes</taxon>
        <taxon>Kitasatosporales</taxon>
        <taxon>Streptomycetaceae</taxon>
        <taxon>Streptacidiphilus</taxon>
    </lineage>
</organism>
<dbReference type="Pfam" id="PF13671">
    <property type="entry name" value="AAA_33"/>
    <property type="match status" value="1"/>
</dbReference>
<keyword evidence="1" id="KW-0808">Transferase</keyword>
<dbReference type="InterPro" id="IPR027417">
    <property type="entry name" value="P-loop_NTPase"/>
</dbReference>
<dbReference type="AlphaFoldDB" id="A0A1H7NZ56"/>
<evidence type="ECO:0000313" key="1">
    <source>
        <dbReference type="EMBL" id="SEL28676.1"/>
    </source>
</evidence>
<proteinExistence type="predicted"/>
<sequence length="222" mass="24780">MVFKLVESAQARWRAVTAPHLVALVRAGTRFSGGGQGADGGGPSDSFTRMDEVDLLPHLDGTERGLVVMMCGLPGSGKSTYARALESRGYTRLSIDEVVWARIGHDAADLDPADYERLKAAVEQELWNELLELMEAKLPVVIDYSFWNRATRERYKAAVESHGCRWELIRLRADLDTLRRRLAVRNEQTGANSVTVSDEVLERYFAAFEEPVGEGERVIVQE</sequence>
<dbReference type="STRING" id="235985.SAMN05414137_107137"/>
<gene>
    <name evidence="1" type="ORF">SAMN05414137_107137</name>
</gene>
<keyword evidence="2" id="KW-1185">Reference proteome</keyword>
<protein>
    <submittedName>
        <fullName evidence="1">Predicted kinase</fullName>
    </submittedName>
</protein>